<dbReference type="HOGENOM" id="CLU_009030_2_0_1"/>
<evidence type="ECO:0000259" key="5">
    <source>
        <dbReference type="PROSITE" id="PS50048"/>
    </source>
</evidence>
<proteinExistence type="predicted"/>
<dbReference type="InterPro" id="IPR001138">
    <property type="entry name" value="Zn2Cys6_DnaBD"/>
</dbReference>
<keyword evidence="2" id="KW-0238">DNA-binding</keyword>
<dbReference type="Pfam" id="PF11951">
    <property type="entry name" value="Fungal_trans_2"/>
    <property type="match status" value="1"/>
</dbReference>
<dbReference type="GO" id="GO:0003677">
    <property type="term" value="F:DNA binding"/>
    <property type="evidence" value="ECO:0007669"/>
    <property type="project" value="UniProtKB-KW"/>
</dbReference>
<evidence type="ECO:0000256" key="4">
    <source>
        <dbReference type="ARBA" id="ARBA00023242"/>
    </source>
</evidence>
<evidence type="ECO:0000313" key="7">
    <source>
        <dbReference type="Proteomes" id="UP000054342"/>
    </source>
</evidence>
<dbReference type="Gene3D" id="4.10.240.10">
    <property type="entry name" value="Zn(2)-C6 fungal-type DNA-binding domain"/>
    <property type="match status" value="1"/>
</dbReference>
<gene>
    <name evidence="6" type="ORF">PV05_06916</name>
</gene>
<dbReference type="SMART" id="SM00066">
    <property type="entry name" value="GAL4"/>
    <property type="match status" value="1"/>
</dbReference>
<dbReference type="RefSeq" id="XP_013315148.1">
    <property type="nucleotide sequence ID" value="XM_013459694.1"/>
</dbReference>
<name>A0A0D2F3V8_9EURO</name>
<dbReference type="Pfam" id="PF00172">
    <property type="entry name" value="Zn_clus"/>
    <property type="match status" value="1"/>
</dbReference>
<evidence type="ECO:0000256" key="2">
    <source>
        <dbReference type="ARBA" id="ARBA00023125"/>
    </source>
</evidence>
<evidence type="ECO:0000256" key="3">
    <source>
        <dbReference type="ARBA" id="ARBA00023163"/>
    </source>
</evidence>
<dbReference type="OrthoDB" id="3477330at2759"/>
<dbReference type="SUPFAM" id="SSF57701">
    <property type="entry name" value="Zn2/Cys6 DNA-binding domain"/>
    <property type="match status" value="1"/>
</dbReference>
<organism evidence="6 7">
    <name type="scientific">Exophiala xenobiotica</name>
    <dbReference type="NCBI Taxonomy" id="348802"/>
    <lineage>
        <taxon>Eukaryota</taxon>
        <taxon>Fungi</taxon>
        <taxon>Dikarya</taxon>
        <taxon>Ascomycota</taxon>
        <taxon>Pezizomycotina</taxon>
        <taxon>Eurotiomycetes</taxon>
        <taxon>Chaetothyriomycetidae</taxon>
        <taxon>Chaetothyriales</taxon>
        <taxon>Herpotrichiellaceae</taxon>
        <taxon>Exophiala</taxon>
    </lineage>
</organism>
<keyword evidence="4" id="KW-0539">Nucleus</keyword>
<dbReference type="InterPro" id="IPR050675">
    <property type="entry name" value="OAF3"/>
</dbReference>
<keyword evidence="3" id="KW-0804">Transcription</keyword>
<dbReference type="InterPro" id="IPR036864">
    <property type="entry name" value="Zn2-C6_fun-type_DNA-bd_sf"/>
</dbReference>
<dbReference type="PROSITE" id="PS00463">
    <property type="entry name" value="ZN2_CY6_FUNGAL_1"/>
    <property type="match status" value="1"/>
</dbReference>
<evidence type="ECO:0000313" key="6">
    <source>
        <dbReference type="EMBL" id="KIW54564.1"/>
    </source>
</evidence>
<sequence>MTSPAGPVSCYRKRTKTFTGCWTCRGRKLKCSEERPTCRQCANKGLECGGYGARLQWLAPETGVPDPNASPALVRATGFSRRQILAGKSHSSPPTTFVLGSREIDRILFDIDADQPCADDEAETTIVRGPFAVFAACSSYAAFPKSPATVAPCRSIEQDLSIEKAEHIDPSLLDDQSFPPFQSHNLSQDWLLGHGNQNTTLQNITDSPYDARTASQSPASQLKFQFQCKSPYSISSSLQQTLNWSPTKDTAFHEDSETETTASLLLSKPRSTFLSHEDCFLLHHYIHKVVRIFCVVDNPKSPWRSLHLPRALQSCGELGALGATSNTRNCLLHAILSISAYSLANNLRLEGHTADVDKWQRKALQLRYKAIGLLRDSVEYDLHAKTRPKYKELLATMLSMITIDVASGDTGTCGVHLKGCEQLIRSARKNKKKYSAKARALHRIFFYLRTIHASTTLDKDTPCQSPSQEYIGSEQAVVEQDDFLRDLAIDDDSWLDMRESDPKDMTSCDHIYGVPQSLLVLMRKAVRVVQLVLRFRRSNPGLLYSTSLANKCDEVDEEILDWPIDQELSHCPTMTRGAETAKIVEHQTRAFHDALVLYFSQHVRLMHHRHLKPYVERVVYHLEEIERIKDGSNVFAGALFWPAFIAASEAFDPTLQARFMAWFERAKIYGLHSLWGGNALALEVWNKDGTNKARVTSQWRAIAEERQVELMLT</sequence>
<dbReference type="PANTHER" id="PTHR31069:SF32">
    <property type="entry name" value="ARGININE METABOLISM REGULATION PROTEIN II"/>
    <property type="match status" value="1"/>
</dbReference>
<keyword evidence="1" id="KW-0805">Transcription regulation</keyword>
<dbReference type="PANTHER" id="PTHR31069">
    <property type="entry name" value="OLEATE-ACTIVATED TRANSCRIPTION FACTOR 1-RELATED"/>
    <property type="match status" value="1"/>
</dbReference>
<dbReference type="Proteomes" id="UP000054342">
    <property type="component" value="Unassembled WGS sequence"/>
</dbReference>
<feature type="domain" description="Zn(2)-C6 fungal-type" evidence="5">
    <location>
        <begin position="20"/>
        <end position="48"/>
    </location>
</feature>
<dbReference type="GO" id="GO:0000981">
    <property type="term" value="F:DNA-binding transcription factor activity, RNA polymerase II-specific"/>
    <property type="evidence" value="ECO:0007669"/>
    <property type="project" value="InterPro"/>
</dbReference>
<dbReference type="AlphaFoldDB" id="A0A0D2F3V8"/>
<protein>
    <recommendedName>
        <fullName evidence="5">Zn(2)-C6 fungal-type domain-containing protein</fullName>
    </recommendedName>
</protein>
<dbReference type="STRING" id="348802.A0A0D2F3V8"/>
<dbReference type="CDD" id="cd00067">
    <property type="entry name" value="GAL4"/>
    <property type="match status" value="1"/>
</dbReference>
<keyword evidence="7" id="KW-1185">Reference proteome</keyword>
<reference evidence="6 7" key="1">
    <citation type="submission" date="2015-01" db="EMBL/GenBank/DDBJ databases">
        <title>The Genome Sequence of Exophiala xenobiotica CBS118157.</title>
        <authorList>
            <consortium name="The Broad Institute Genomics Platform"/>
            <person name="Cuomo C."/>
            <person name="de Hoog S."/>
            <person name="Gorbushina A."/>
            <person name="Stielow B."/>
            <person name="Teixiera M."/>
            <person name="Abouelleil A."/>
            <person name="Chapman S.B."/>
            <person name="Priest M."/>
            <person name="Young S.K."/>
            <person name="Wortman J."/>
            <person name="Nusbaum C."/>
            <person name="Birren B."/>
        </authorList>
    </citation>
    <scope>NUCLEOTIDE SEQUENCE [LARGE SCALE GENOMIC DNA]</scope>
    <source>
        <strain evidence="6 7">CBS 118157</strain>
    </source>
</reference>
<dbReference type="EMBL" id="KN847320">
    <property type="protein sequence ID" value="KIW54564.1"/>
    <property type="molecule type" value="Genomic_DNA"/>
</dbReference>
<dbReference type="GO" id="GO:0008270">
    <property type="term" value="F:zinc ion binding"/>
    <property type="evidence" value="ECO:0007669"/>
    <property type="project" value="InterPro"/>
</dbReference>
<dbReference type="InterPro" id="IPR021858">
    <property type="entry name" value="Fun_TF"/>
</dbReference>
<dbReference type="PROSITE" id="PS50048">
    <property type="entry name" value="ZN2_CY6_FUNGAL_2"/>
    <property type="match status" value="1"/>
</dbReference>
<accession>A0A0D2F3V8</accession>
<dbReference type="GeneID" id="25328824"/>
<evidence type="ECO:0000256" key="1">
    <source>
        <dbReference type="ARBA" id="ARBA00023015"/>
    </source>
</evidence>